<dbReference type="Proteomes" id="UP000756346">
    <property type="component" value="Unassembled WGS sequence"/>
</dbReference>
<dbReference type="CDD" id="cd09122">
    <property type="entry name" value="PLDc_Tdp1_1"/>
    <property type="match status" value="1"/>
</dbReference>
<dbReference type="PANTHER" id="PTHR12415:SF4">
    <property type="entry name" value="TYROSYL-DNA PHOSPHODIESTERASE DOMAIN-CONTAINING PROTEIN"/>
    <property type="match status" value="1"/>
</dbReference>
<feature type="domain" description="PLD phosphodiesterase" evidence="5">
    <location>
        <begin position="495"/>
        <end position="527"/>
    </location>
</feature>
<feature type="active site" description="Nucleophile" evidence="1">
    <location>
        <position position="253"/>
    </location>
</feature>
<dbReference type="PANTHER" id="PTHR12415">
    <property type="entry name" value="TYROSYL-DNA PHOSPHODIESTERASE 1"/>
    <property type="match status" value="1"/>
</dbReference>
<gene>
    <name evidence="6" type="ORF">B0I36DRAFT_403583</name>
</gene>
<dbReference type="SUPFAM" id="SSF56024">
    <property type="entry name" value="Phospholipase D/nuclease"/>
    <property type="match status" value="2"/>
</dbReference>
<protein>
    <submittedName>
        <fullName evidence="6">Tyrosyl-DNA phosphodiesterase-domain-containing protein</fullName>
    </submittedName>
</protein>
<evidence type="ECO:0000256" key="4">
    <source>
        <dbReference type="SAM" id="MobiDB-lite"/>
    </source>
</evidence>
<dbReference type="Gene3D" id="3.30.870.10">
    <property type="entry name" value="Endonuclease Chain A"/>
    <property type="match status" value="2"/>
</dbReference>
<dbReference type="OrthoDB" id="47785at2759"/>
<organism evidence="6 7">
    <name type="scientific">Microdochium trichocladiopsis</name>
    <dbReference type="NCBI Taxonomy" id="1682393"/>
    <lineage>
        <taxon>Eukaryota</taxon>
        <taxon>Fungi</taxon>
        <taxon>Dikarya</taxon>
        <taxon>Ascomycota</taxon>
        <taxon>Pezizomycotina</taxon>
        <taxon>Sordariomycetes</taxon>
        <taxon>Xylariomycetidae</taxon>
        <taxon>Xylariales</taxon>
        <taxon>Microdochiaceae</taxon>
        <taxon>Microdochium</taxon>
    </lineage>
</organism>
<dbReference type="PROSITE" id="PS50330">
    <property type="entry name" value="UIM"/>
    <property type="match status" value="1"/>
</dbReference>
<feature type="binding site" evidence="2">
    <location>
        <position position="502"/>
    </location>
    <ligand>
        <name>substrate</name>
    </ligand>
</feature>
<evidence type="ECO:0000259" key="5">
    <source>
        <dbReference type="PROSITE" id="PS50035"/>
    </source>
</evidence>
<dbReference type="GeneID" id="70191300"/>
<dbReference type="InterPro" id="IPR010347">
    <property type="entry name" value="Tdp1"/>
</dbReference>
<dbReference type="InterPro" id="IPR001736">
    <property type="entry name" value="PLipase_D/transphosphatidylase"/>
</dbReference>
<evidence type="ECO:0000256" key="2">
    <source>
        <dbReference type="PIRSR" id="PIRSR610347-2"/>
    </source>
</evidence>
<dbReference type="InterPro" id="IPR003903">
    <property type="entry name" value="UIM_dom"/>
</dbReference>
<feature type="compositionally biased region" description="Polar residues" evidence="4">
    <location>
        <begin position="62"/>
        <end position="78"/>
    </location>
</feature>
<accession>A0A9P8YFG3</accession>
<dbReference type="GO" id="GO:0005634">
    <property type="term" value="C:nucleus"/>
    <property type="evidence" value="ECO:0007669"/>
    <property type="project" value="InterPro"/>
</dbReference>
<reference evidence="6" key="1">
    <citation type="journal article" date="2021" name="Nat. Commun.">
        <title>Genetic determinants of endophytism in the Arabidopsis root mycobiome.</title>
        <authorList>
            <person name="Mesny F."/>
            <person name="Miyauchi S."/>
            <person name="Thiergart T."/>
            <person name="Pickel B."/>
            <person name="Atanasova L."/>
            <person name="Karlsson M."/>
            <person name="Huettel B."/>
            <person name="Barry K.W."/>
            <person name="Haridas S."/>
            <person name="Chen C."/>
            <person name="Bauer D."/>
            <person name="Andreopoulos W."/>
            <person name="Pangilinan J."/>
            <person name="LaButti K."/>
            <person name="Riley R."/>
            <person name="Lipzen A."/>
            <person name="Clum A."/>
            <person name="Drula E."/>
            <person name="Henrissat B."/>
            <person name="Kohler A."/>
            <person name="Grigoriev I.V."/>
            <person name="Martin F.M."/>
            <person name="Hacquard S."/>
        </authorList>
    </citation>
    <scope>NUCLEOTIDE SEQUENCE</scope>
    <source>
        <strain evidence="6">MPI-CAGE-CH-0230</strain>
    </source>
</reference>
<dbReference type="PROSITE" id="PS50035">
    <property type="entry name" value="PLD"/>
    <property type="match status" value="1"/>
</dbReference>
<feature type="binding site" evidence="2">
    <location>
        <position position="255"/>
    </location>
    <ligand>
        <name>substrate</name>
    </ligand>
</feature>
<dbReference type="GO" id="GO:0006281">
    <property type="term" value="P:DNA repair"/>
    <property type="evidence" value="ECO:0007669"/>
    <property type="project" value="InterPro"/>
</dbReference>
<feature type="active site" description="Proton donor/acceptor" evidence="1">
    <location>
        <position position="500"/>
    </location>
</feature>
<dbReference type="EMBL" id="JAGTJQ010000002">
    <property type="protein sequence ID" value="KAH7038016.1"/>
    <property type="molecule type" value="Genomic_DNA"/>
</dbReference>
<dbReference type="Pfam" id="PF06087">
    <property type="entry name" value="Tyr-DNA_phospho"/>
    <property type="match status" value="1"/>
</dbReference>
<feature type="compositionally biased region" description="Polar residues" evidence="4">
    <location>
        <begin position="36"/>
        <end position="46"/>
    </location>
</feature>
<dbReference type="GO" id="GO:0003697">
    <property type="term" value="F:single-stranded DNA binding"/>
    <property type="evidence" value="ECO:0007669"/>
    <property type="project" value="TreeGrafter"/>
</dbReference>
<sequence>MDDADLFDGDDDAALRYAIELSLQEAGQSIELPSSKDATATGSIVISSDDEDDDLDRGPRFPSTTPKTQTPGAQSSELKQPAIGPVQTPSGLASLDRKRMEEERLARLGKRKVPNSAESSPAPSQKVKVHHQTTAGQSGSAIPSQGFHPPAAKSSLQYPRGAVKKTWAYGYPRNGDDIKIEEVLRRDELQLAVLSSYQWDEEWLLSKVDVRKTKLLLVAFADNELKKQQIAANAPSSNVRFCFPPMLPYGAMHSKLQLLKYSNSLRIVVPSGNLMPYDWGETGVMENILFLIDLPYITDPKLRSENTLTPFGHDLSCFLEAQGLDQGLVKSLKNYDFSETGRYAFVHSIGQPVNDDRWSKTVKPMADVTSGCCGLGTAVSNLSLGTTTDIEIDYAASSLGALKEDFLRAIYYAAQGDSGMRRHKERAAIAARRLAAPAASSDIKTRFRIYFPSYDTVASSRGGTQSAGTICVQRDWWEAPTFPRGMIRECKSVRPGLLMHSKVMLVRAGDSTPAWAYVGSANISESAWGRLTVDKKTGQKKMTCRNWECGVLVSGTKPSLTARYEKPDLASAFAGIIPVPMKESVDGYGADQDRKPWYYREA</sequence>
<feature type="site" description="Interaction with DNA" evidence="3">
    <location>
        <position position="524"/>
    </location>
</feature>
<proteinExistence type="predicted"/>
<feature type="compositionally biased region" description="Basic and acidic residues" evidence="4">
    <location>
        <begin position="95"/>
        <end position="106"/>
    </location>
</feature>
<feature type="compositionally biased region" description="Polar residues" evidence="4">
    <location>
        <begin position="132"/>
        <end position="143"/>
    </location>
</feature>
<dbReference type="AlphaFoldDB" id="A0A9P8YFG3"/>
<evidence type="ECO:0000313" key="6">
    <source>
        <dbReference type="EMBL" id="KAH7038016.1"/>
    </source>
</evidence>
<comment type="caution">
    <text evidence="6">The sequence shown here is derived from an EMBL/GenBank/DDBJ whole genome shotgun (WGS) entry which is preliminary data.</text>
</comment>
<dbReference type="GO" id="GO:0017005">
    <property type="term" value="F:3'-tyrosyl-DNA phosphodiesterase activity"/>
    <property type="evidence" value="ECO:0007669"/>
    <property type="project" value="TreeGrafter"/>
</dbReference>
<dbReference type="SMART" id="SM00726">
    <property type="entry name" value="UIM"/>
    <property type="match status" value="1"/>
</dbReference>
<name>A0A9P8YFG3_9PEZI</name>
<evidence type="ECO:0000313" key="7">
    <source>
        <dbReference type="Proteomes" id="UP000756346"/>
    </source>
</evidence>
<keyword evidence="7" id="KW-1185">Reference proteome</keyword>
<evidence type="ECO:0000256" key="3">
    <source>
        <dbReference type="PIRSR" id="PIRSR610347-3"/>
    </source>
</evidence>
<evidence type="ECO:0000256" key="1">
    <source>
        <dbReference type="PIRSR" id="PIRSR610347-1"/>
    </source>
</evidence>
<dbReference type="GO" id="GO:0003690">
    <property type="term" value="F:double-stranded DNA binding"/>
    <property type="evidence" value="ECO:0007669"/>
    <property type="project" value="TreeGrafter"/>
</dbReference>
<feature type="region of interest" description="Disordered" evidence="4">
    <location>
        <begin position="27"/>
        <end position="156"/>
    </location>
</feature>
<dbReference type="RefSeq" id="XP_046017137.1">
    <property type="nucleotide sequence ID" value="XM_046161754.1"/>
</dbReference>